<dbReference type="Ensembl" id="ENSACLT00000008158.2">
    <property type="protein sequence ID" value="ENSACLP00000007974.2"/>
    <property type="gene ID" value="ENSACLG00000005425.2"/>
</dbReference>
<dbReference type="OMA" id="WRLSLIF"/>
<name>A0A3P8NTA5_ASTCA</name>
<feature type="transmembrane region" description="Helical" evidence="5">
    <location>
        <begin position="457"/>
        <end position="481"/>
    </location>
</feature>
<dbReference type="InterPro" id="IPR011701">
    <property type="entry name" value="MFS"/>
</dbReference>
<feature type="transmembrane region" description="Helical" evidence="5">
    <location>
        <begin position="107"/>
        <end position="126"/>
    </location>
</feature>
<feature type="transmembrane region" description="Helical" evidence="5">
    <location>
        <begin position="25"/>
        <end position="51"/>
    </location>
</feature>
<sequence length="540" mass="59297">MVKVRMNQLVGDQTGPLMSPLQLSVYWRLALIFFFTAFLFFLDIFTTAVVAETCRHGNDTGTFASWLEKLAPNKEENQSALSKVLKDDADWRTESGIRDSVCGWTDWLSYGQMLFMTGLLLGSLFGGAISDRYGKRPVLLISMCVHAVCGLVPAVFPQPLLFLILRCLTGICCCCINICAFSLAVEWTPPDSRLWPPAFLPFCFSLGTMGGAPLAWLNPTWTRLHLSLALPQIICLPLYLSIPESPRWLLLKKRTDILDRYRSNSPADNQRLDLLLDSAWSDLQKATEAQREDPVTGDHASSDIIHLKHPTVLMRLFVMSCVSAASALTYYGICLNIGSFGVGVYSAQFFSGLSEAPCLLVPLVRLGRRPMSMLALFLSGAACFVSLLLSRYNGTPMLVMSLALLGKLCVLAAIFISTLYSIELFPTVVRQRCLSLVNLSFRLGCLVNTLVPANPDGAISLAAMVIYSSGPIICCGLCLLLPETSGVPLPDSVVDCNRQLQPHQPAMDALWRTETLVSSQTSKVETFPVEKDSTISALLI</sequence>
<reference evidence="7" key="2">
    <citation type="submission" date="2025-08" db="UniProtKB">
        <authorList>
            <consortium name="Ensembl"/>
        </authorList>
    </citation>
    <scope>IDENTIFICATION</scope>
</reference>
<evidence type="ECO:0000256" key="5">
    <source>
        <dbReference type="SAM" id="Phobius"/>
    </source>
</evidence>
<reference evidence="7" key="3">
    <citation type="submission" date="2025-09" db="UniProtKB">
        <authorList>
            <consortium name="Ensembl"/>
        </authorList>
    </citation>
    <scope>IDENTIFICATION</scope>
</reference>
<feature type="transmembrane region" description="Helical" evidence="5">
    <location>
        <begin position="312"/>
        <end position="333"/>
    </location>
</feature>
<feature type="domain" description="Major facilitator superfamily (MFS) profile" evidence="6">
    <location>
        <begin position="32"/>
        <end position="486"/>
    </location>
</feature>
<feature type="transmembrane region" description="Helical" evidence="5">
    <location>
        <begin position="162"/>
        <end position="185"/>
    </location>
</feature>
<dbReference type="RefSeq" id="XP_026013310.1">
    <property type="nucleotide sequence ID" value="XM_026157525.1"/>
</dbReference>
<feature type="transmembrane region" description="Helical" evidence="5">
    <location>
        <begin position="138"/>
        <end position="156"/>
    </location>
</feature>
<dbReference type="GO" id="GO:0016020">
    <property type="term" value="C:membrane"/>
    <property type="evidence" value="ECO:0007669"/>
    <property type="project" value="UniProtKB-SubCell"/>
</dbReference>
<evidence type="ECO:0000256" key="3">
    <source>
        <dbReference type="ARBA" id="ARBA00022989"/>
    </source>
</evidence>
<evidence type="ECO:0000256" key="1">
    <source>
        <dbReference type="ARBA" id="ARBA00004141"/>
    </source>
</evidence>
<keyword evidence="3 5" id="KW-1133">Transmembrane helix</keyword>
<feature type="transmembrane region" description="Helical" evidence="5">
    <location>
        <begin position="373"/>
        <end position="392"/>
    </location>
</feature>
<evidence type="ECO:0000313" key="8">
    <source>
        <dbReference type="Proteomes" id="UP000265100"/>
    </source>
</evidence>
<dbReference type="AlphaFoldDB" id="A0A3P8NTA5"/>
<protein>
    <recommendedName>
        <fullName evidence="6">Major facilitator superfamily (MFS) profile domain-containing protein</fullName>
    </recommendedName>
</protein>
<dbReference type="Proteomes" id="UP000265100">
    <property type="component" value="Chromosome 23"/>
</dbReference>
<feature type="transmembrane region" description="Helical" evidence="5">
    <location>
        <begin position="197"/>
        <end position="217"/>
    </location>
</feature>
<dbReference type="SUPFAM" id="SSF103473">
    <property type="entry name" value="MFS general substrate transporter"/>
    <property type="match status" value="1"/>
</dbReference>
<dbReference type="InterPro" id="IPR020846">
    <property type="entry name" value="MFS_dom"/>
</dbReference>
<dbReference type="Bgee" id="ENSACLG00000005425">
    <property type="expression patterns" value="Expressed in liver and 3 other cell types or tissues"/>
</dbReference>
<keyword evidence="8" id="KW-1185">Reference proteome</keyword>
<reference evidence="7" key="1">
    <citation type="submission" date="2018-05" db="EMBL/GenBank/DDBJ databases">
        <authorList>
            <person name="Datahose"/>
        </authorList>
    </citation>
    <scope>NUCLEOTIDE SEQUENCE</scope>
</reference>
<dbReference type="InterPro" id="IPR036259">
    <property type="entry name" value="MFS_trans_sf"/>
</dbReference>
<keyword evidence="4 5" id="KW-0472">Membrane</keyword>
<evidence type="ECO:0000256" key="2">
    <source>
        <dbReference type="ARBA" id="ARBA00022692"/>
    </source>
</evidence>
<proteinExistence type="predicted"/>
<keyword evidence="2 5" id="KW-0812">Transmembrane</keyword>
<dbReference type="STRING" id="8154.ENSACLP00000007974"/>
<evidence type="ECO:0000313" key="7">
    <source>
        <dbReference type="Ensembl" id="ENSACLP00000007974.2"/>
    </source>
</evidence>
<organism evidence="7 8">
    <name type="scientific">Astatotilapia calliptera</name>
    <name type="common">Eastern happy</name>
    <name type="synonym">Chromis callipterus</name>
    <dbReference type="NCBI Taxonomy" id="8154"/>
    <lineage>
        <taxon>Eukaryota</taxon>
        <taxon>Metazoa</taxon>
        <taxon>Chordata</taxon>
        <taxon>Craniata</taxon>
        <taxon>Vertebrata</taxon>
        <taxon>Euteleostomi</taxon>
        <taxon>Actinopterygii</taxon>
        <taxon>Neopterygii</taxon>
        <taxon>Teleostei</taxon>
        <taxon>Neoteleostei</taxon>
        <taxon>Acanthomorphata</taxon>
        <taxon>Ovalentaria</taxon>
        <taxon>Cichlomorphae</taxon>
        <taxon>Cichliformes</taxon>
        <taxon>Cichlidae</taxon>
        <taxon>African cichlids</taxon>
        <taxon>Pseudocrenilabrinae</taxon>
        <taxon>Haplochromini</taxon>
        <taxon>Astatotilapia</taxon>
    </lineage>
</organism>
<comment type="subcellular location">
    <subcellularLocation>
        <location evidence="1">Membrane</location>
        <topology evidence="1">Multi-pass membrane protein</topology>
    </subcellularLocation>
</comment>
<dbReference type="GeneTree" id="ENSGT00940000154607"/>
<dbReference type="GeneID" id="113015529"/>
<evidence type="ECO:0000259" key="6">
    <source>
        <dbReference type="PROSITE" id="PS50850"/>
    </source>
</evidence>
<dbReference type="PROSITE" id="PS50850">
    <property type="entry name" value="MFS"/>
    <property type="match status" value="1"/>
</dbReference>
<feature type="transmembrane region" description="Helical" evidence="5">
    <location>
        <begin position="398"/>
        <end position="421"/>
    </location>
</feature>
<dbReference type="GO" id="GO:0022857">
    <property type="term" value="F:transmembrane transporter activity"/>
    <property type="evidence" value="ECO:0007669"/>
    <property type="project" value="InterPro"/>
</dbReference>
<evidence type="ECO:0000256" key="4">
    <source>
        <dbReference type="ARBA" id="ARBA00023136"/>
    </source>
</evidence>
<dbReference type="Pfam" id="PF07690">
    <property type="entry name" value="MFS_1"/>
    <property type="match status" value="1"/>
</dbReference>
<dbReference type="PANTHER" id="PTHR24064">
    <property type="entry name" value="SOLUTE CARRIER FAMILY 22 MEMBER"/>
    <property type="match status" value="1"/>
</dbReference>
<dbReference type="Gene3D" id="1.20.1250.20">
    <property type="entry name" value="MFS general substrate transporter like domains"/>
    <property type="match status" value="1"/>
</dbReference>
<accession>A0A3P8NTA5</accession>